<keyword evidence="1" id="KW-0235">DNA replication</keyword>
<dbReference type="Gene3D" id="1.10.287.110">
    <property type="entry name" value="DnaJ domain"/>
    <property type="match status" value="1"/>
</dbReference>
<dbReference type="SMART" id="SM00028">
    <property type="entry name" value="TPR"/>
    <property type="match status" value="4"/>
</dbReference>
<evidence type="ECO:0000313" key="7">
    <source>
        <dbReference type="Proteomes" id="UP000294902"/>
    </source>
</evidence>
<feature type="repeat" description="TPR" evidence="2">
    <location>
        <begin position="105"/>
        <end position="138"/>
    </location>
</feature>
<proteinExistence type="predicted"/>
<evidence type="ECO:0000256" key="4">
    <source>
        <dbReference type="SAM" id="Phobius"/>
    </source>
</evidence>
<organism evidence="6 7">
    <name type="scientific">Natranaerovirga pectinivora</name>
    <dbReference type="NCBI Taxonomy" id="682400"/>
    <lineage>
        <taxon>Bacteria</taxon>
        <taxon>Bacillati</taxon>
        <taxon>Bacillota</taxon>
        <taxon>Clostridia</taxon>
        <taxon>Lachnospirales</taxon>
        <taxon>Natranaerovirgaceae</taxon>
        <taxon>Natranaerovirga</taxon>
    </lineage>
</organism>
<evidence type="ECO:0000256" key="2">
    <source>
        <dbReference type="PROSITE-ProRule" id="PRU00339"/>
    </source>
</evidence>
<keyword evidence="7" id="KW-1185">Reference proteome</keyword>
<dbReference type="Pfam" id="PF13181">
    <property type="entry name" value="TPR_8"/>
    <property type="match status" value="1"/>
</dbReference>
<dbReference type="GO" id="GO:0006260">
    <property type="term" value="P:DNA replication"/>
    <property type="evidence" value="ECO:0007669"/>
    <property type="project" value="UniProtKB-KW"/>
</dbReference>
<dbReference type="SMART" id="SM00271">
    <property type="entry name" value="DnaJ"/>
    <property type="match status" value="1"/>
</dbReference>
<feature type="domain" description="J" evidence="5">
    <location>
        <begin position="6"/>
        <end position="65"/>
    </location>
</feature>
<dbReference type="PANTHER" id="PTHR44366:SF1">
    <property type="entry name" value="UDP-N-ACETYLGLUCOSAMINE--PEPTIDE N-ACETYLGLUCOSAMINYLTRANSFERASE 110 KDA SUBUNIT"/>
    <property type="match status" value="1"/>
</dbReference>
<dbReference type="PANTHER" id="PTHR44366">
    <property type="entry name" value="UDP-N-ACETYLGLUCOSAMINE--PEPTIDE N-ACETYLGLUCOSAMINYLTRANSFERASE 110 KDA SUBUNIT"/>
    <property type="match status" value="1"/>
</dbReference>
<dbReference type="InterPro" id="IPR018253">
    <property type="entry name" value="DnaJ_domain_CS"/>
</dbReference>
<dbReference type="GO" id="GO:0006493">
    <property type="term" value="P:protein O-linked glycosylation"/>
    <property type="evidence" value="ECO:0007669"/>
    <property type="project" value="InterPro"/>
</dbReference>
<dbReference type="PROSITE" id="PS50005">
    <property type="entry name" value="TPR"/>
    <property type="match status" value="2"/>
</dbReference>
<keyword evidence="4" id="KW-0812">Transmembrane</keyword>
<sequence>MDEIESLYEILQIDNKVDDREIKKAYVKMLRKYPPEKAPEDFKKIREAYERLIDPISRAEYDAFSQYKDQIVEHDTIGNNALESGDYKTAIKEYKKILIIEANLTFAKNKLGLALIHDGQYDAALVQFTELIKINPNNATFYSNLAYIYKVKLDYDKAEEAWLKAYELDSINDDIILALSTLYIDKEEYDKAIDFLKKCIGKNRDDSFQDFIYYFEMVKVYIFANDLHNIEKTICEIEKIIPDQIEAKEYVAWKFAKLAYELYEAKIYNLSEKISKRAFEINNSNKEIEQLYNNSKKLKQAFELCNLLSKDERILSPLKGPIFYYLNSDEYEEDELKENYDKNLKVIQSYIDNDYSNVIESIDILKRDYNLLYNYELELYEDIYRISQENKRRYNQWNNFKEDTIVINGIKRMVALWLSNDLLDEERDNYFKDIIKELDYASNSQIINSIQRVKAMYSELYKLNSDFLDELLSIATEKGNSSTISTITRPTSENSSNYINTSSSTSTYSNSSNSSNGGCGTIIICAIIGALIIPGIGLFIGAFIGFLISND</sequence>
<evidence type="ECO:0000256" key="1">
    <source>
        <dbReference type="ARBA" id="ARBA00022705"/>
    </source>
</evidence>
<dbReference type="RefSeq" id="WP_165878448.1">
    <property type="nucleotide sequence ID" value="NZ_SMAL01000002.1"/>
</dbReference>
<protein>
    <submittedName>
        <fullName evidence="6">Tetratricopeptide repeat protein</fullName>
    </submittedName>
</protein>
<dbReference type="EMBL" id="SMAL01000002">
    <property type="protein sequence ID" value="TCT16001.1"/>
    <property type="molecule type" value="Genomic_DNA"/>
</dbReference>
<dbReference type="GO" id="GO:0097363">
    <property type="term" value="F:protein O-acetylglucosaminyltransferase activity"/>
    <property type="evidence" value="ECO:0007669"/>
    <property type="project" value="TreeGrafter"/>
</dbReference>
<feature type="transmembrane region" description="Helical" evidence="4">
    <location>
        <begin position="521"/>
        <end position="548"/>
    </location>
</feature>
<evidence type="ECO:0000313" key="6">
    <source>
        <dbReference type="EMBL" id="TCT16001.1"/>
    </source>
</evidence>
<name>A0A4R3MP05_9FIRM</name>
<feature type="region of interest" description="Disordered" evidence="3">
    <location>
        <begin position="495"/>
        <end position="515"/>
    </location>
</feature>
<dbReference type="InterPro" id="IPR019734">
    <property type="entry name" value="TPR_rpt"/>
</dbReference>
<dbReference type="PROSITE" id="PS00636">
    <property type="entry name" value="DNAJ_1"/>
    <property type="match status" value="1"/>
</dbReference>
<accession>A0A4R3MP05</accession>
<dbReference type="AlphaFoldDB" id="A0A4R3MP05"/>
<evidence type="ECO:0000259" key="5">
    <source>
        <dbReference type="PROSITE" id="PS50076"/>
    </source>
</evidence>
<keyword evidence="4" id="KW-1133">Transmembrane helix</keyword>
<dbReference type="PRINTS" id="PR00625">
    <property type="entry name" value="JDOMAIN"/>
</dbReference>
<reference evidence="6 7" key="1">
    <citation type="submission" date="2019-03" db="EMBL/GenBank/DDBJ databases">
        <title>Genomic Encyclopedia of Type Strains, Phase IV (KMG-IV): sequencing the most valuable type-strain genomes for metagenomic binning, comparative biology and taxonomic classification.</title>
        <authorList>
            <person name="Goeker M."/>
        </authorList>
    </citation>
    <scope>NUCLEOTIDE SEQUENCE [LARGE SCALE GENOMIC DNA]</scope>
    <source>
        <strain evidence="6 7">DSM 24629</strain>
    </source>
</reference>
<dbReference type="CDD" id="cd06257">
    <property type="entry name" value="DnaJ"/>
    <property type="match status" value="1"/>
</dbReference>
<dbReference type="SUPFAM" id="SSF48452">
    <property type="entry name" value="TPR-like"/>
    <property type="match status" value="1"/>
</dbReference>
<keyword evidence="4" id="KW-0472">Membrane</keyword>
<dbReference type="PROSITE" id="PS50076">
    <property type="entry name" value="DNAJ_2"/>
    <property type="match status" value="1"/>
</dbReference>
<dbReference type="Pfam" id="PF13414">
    <property type="entry name" value="TPR_11"/>
    <property type="match status" value="1"/>
</dbReference>
<feature type="repeat" description="TPR" evidence="2">
    <location>
        <begin position="139"/>
        <end position="172"/>
    </location>
</feature>
<dbReference type="Gene3D" id="1.25.40.10">
    <property type="entry name" value="Tetratricopeptide repeat domain"/>
    <property type="match status" value="1"/>
</dbReference>
<dbReference type="InterPro" id="IPR011990">
    <property type="entry name" value="TPR-like_helical_dom_sf"/>
</dbReference>
<dbReference type="InterPro" id="IPR001623">
    <property type="entry name" value="DnaJ_domain"/>
</dbReference>
<dbReference type="Pfam" id="PF00226">
    <property type="entry name" value="DnaJ"/>
    <property type="match status" value="1"/>
</dbReference>
<comment type="caution">
    <text evidence="6">The sequence shown here is derived from an EMBL/GenBank/DDBJ whole genome shotgun (WGS) entry which is preliminary data.</text>
</comment>
<evidence type="ECO:0000256" key="3">
    <source>
        <dbReference type="SAM" id="MobiDB-lite"/>
    </source>
</evidence>
<gene>
    <name evidence="6" type="ORF">EDC18_10215</name>
</gene>
<dbReference type="Proteomes" id="UP000294902">
    <property type="component" value="Unassembled WGS sequence"/>
</dbReference>
<keyword evidence="2" id="KW-0802">TPR repeat</keyword>
<dbReference type="InterPro" id="IPR036869">
    <property type="entry name" value="J_dom_sf"/>
</dbReference>
<dbReference type="InterPro" id="IPR037919">
    <property type="entry name" value="OGT"/>
</dbReference>